<evidence type="ECO:0000256" key="2">
    <source>
        <dbReference type="SAM" id="SignalP"/>
    </source>
</evidence>
<name>A0A183UMJ5_TOXCA</name>
<keyword evidence="1" id="KW-0472">Membrane</keyword>
<dbReference type="EMBL" id="UYWY01020261">
    <property type="protein sequence ID" value="VDM41036.1"/>
    <property type="molecule type" value="Genomic_DNA"/>
</dbReference>
<evidence type="ECO:0000256" key="1">
    <source>
        <dbReference type="SAM" id="Phobius"/>
    </source>
</evidence>
<keyword evidence="1" id="KW-1133">Transmembrane helix</keyword>
<feature type="transmembrane region" description="Helical" evidence="1">
    <location>
        <begin position="64"/>
        <end position="84"/>
    </location>
</feature>
<dbReference type="AlphaFoldDB" id="A0A183UMJ5"/>
<proteinExistence type="predicted"/>
<gene>
    <name evidence="3" type="ORF">TCNE_LOCUS9715</name>
</gene>
<keyword evidence="4" id="KW-1185">Reference proteome</keyword>
<feature type="signal peptide" evidence="2">
    <location>
        <begin position="1"/>
        <end position="26"/>
    </location>
</feature>
<dbReference type="WBParaSite" id="TCNE_0000971501-mRNA-1">
    <property type="protein sequence ID" value="TCNE_0000971501-mRNA-1"/>
    <property type="gene ID" value="TCNE_0000971501"/>
</dbReference>
<organism evidence="4 5">
    <name type="scientific">Toxocara canis</name>
    <name type="common">Canine roundworm</name>
    <dbReference type="NCBI Taxonomy" id="6265"/>
    <lineage>
        <taxon>Eukaryota</taxon>
        <taxon>Metazoa</taxon>
        <taxon>Ecdysozoa</taxon>
        <taxon>Nematoda</taxon>
        <taxon>Chromadorea</taxon>
        <taxon>Rhabditida</taxon>
        <taxon>Spirurina</taxon>
        <taxon>Ascaridomorpha</taxon>
        <taxon>Ascaridoidea</taxon>
        <taxon>Toxocaridae</taxon>
        <taxon>Toxocara</taxon>
    </lineage>
</organism>
<keyword evidence="2" id="KW-0732">Signal</keyword>
<sequence>MESMEPTNRCGLLVTLFTAVYFKVLGECYPQAQASYDRLLRSSDSGRPRAVAAAETGANLGTKMLGWIYLFLLLCITGAVHCDLTPTRFDRQDRDYRPLQFGKRDGYRPLQFGKKSYRPLQFGKRGAYELSEYSPY</sequence>
<feature type="chain" id="PRO_5044553277" evidence="2">
    <location>
        <begin position="27"/>
        <end position="136"/>
    </location>
</feature>
<evidence type="ECO:0000313" key="4">
    <source>
        <dbReference type="Proteomes" id="UP000050794"/>
    </source>
</evidence>
<protein>
    <submittedName>
        <fullName evidence="5">Neuropeptide-Like Protein</fullName>
    </submittedName>
</protein>
<reference evidence="3 4" key="2">
    <citation type="submission" date="2018-11" db="EMBL/GenBank/DDBJ databases">
        <authorList>
            <consortium name="Pathogen Informatics"/>
        </authorList>
    </citation>
    <scope>NUCLEOTIDE SEQUENCE [LARGE SCALE GENOMIC DNA]</scope>
</reference>
<keyword evidence="1" id="KW-0812">Transmembrane</keyword>
<accession>A0A183UMJ5</accession>
<dbReference type="Proteomes" id="UP000050794">
    <property type="component" value="Unassembled WGS sequence"/>
</dbReference>
<reference evidence="5" key="1">
    <citation type="submission" date="2016-06" db="UniProtKB">
        <authorList>
            <consortium name="WormBaseParasite"/>
        </authorList>
    </citation>
    <scope>IDENTIFICATION</scope>
</reference>
<evidence type="ECO:0000313" key="5">
    <source>
        <dbReference type="WBParaSite" id="TCNE_0000971501-mRNA-1"/>
    </source>
</evidence>
<evidence type="ECO:0000313" key="3">
    <source>
        <dbReference type="EMBL" id="VDM41036.1"/>
    </source>
</evidence>